<dbReference type="SUPFAM" id="SSF53098">
    <property type="entry name" value="Ribonuclease H-like"/>
    <property type="match status" value="1"/>
</dbReference>
<dbReference type="Gene3D" id="3.40.50.1820">
    <property type="entry name" value="alpha/beta hydrolase"/>
    <property type="match status" value="1"/>
</dbReference>
<gene>
    <name evidence="3" type="ORF">O9K51_08131</name>
</gene>
<dbReference type="InterPro" id="IPR011990">
    <property type="entry name" value="TPR-like_helical_dom_sf"/>
</dbReference>
<dbReference type="SUPFAM" id="SSF52540">
    <property type="entry name" value="P-loop containing nucleoside triphosphate hydrolases"/>
    <property type="match status" value="1"/>
</dbReference>
<dbReference type="PANTHER" id="PTHR46082">
    <property type="entry name" value="ATP/GTP-BINDING PROTEIN-RELATED"/>
    <property type="match status" value="1"/>
</dbReference>
<dbReference type="GO" id="GO:0043531">
    <property type="term" value="F:ADP binding"/>
    <property type="evidence" value="ECO:0007669"/>
    <property type="project" value="InterPro"/>
</dbReference>
<dbReference type="InterPro" id="IPR029058">
    <property type="entry name" value="AB_hydrolase_fold"/>
</dbReference>
<dbReference type="EMBL" id="JAQHRD010000006">
    <property type="protein sequence ID" value="KAJ6440240.1"/>
    <property type="molecule type" value="Genomic_DNA"/>
</dbReference>
<reference evidence="3" key="1">
    <citation type="submission" date="2023-01" db="EMBL/GenBank/DDBJ databases">
        <title>The growth and conidiation of Purpureocillium lavendulum are regulated by nitrogen source and histone H3K14 acetylation.</title>
        <authorList>
            <person name="Tang P."/>
            <person name="Han J."/>
            <person name="Zhang C."/>
            <person name="Tang P."/>
            <person name="Qi F."/>
            <person name="Zhang K."/>
            <person name="Liang L."/>
        </authorList>
    </citation>
    <scope>NUCLEOTIDE SEQUENCE</scope>
    <source>
        <strain evidence="3">YMF1.00683</strain>
    </source>
</reference>
<dbReference type="Gene3D" id="3.40.50.300">
    <property type="entry name" value="P-loop containing nucleotide triphosphate hydrolases"/>
    <property type="match status" value="1"/>
</dbReference>
<evidence type="ECO:0000259" key="1">
    <source>
        <dbReference type="Pfam" id="PF00931"/>
    </source>
</evidence>
<dbReference type="SUPFAM" id="SSF53474">
    <property type="entry name" value="alpha/beta-Hydrolases"/>
    <property type="match status" value="1"/>
</dbReference>
<dbReference type="Pfam" id="PF12770">
    <property type="entry name" value="CHAT"/>
    <property type="match status" value="1"/>
</dbReference>
<name>A0AB34FMR0_9HYPO</name>
<dbReference type="Pfam" id="PF00931">
    <property type="entry name" value="NB-ARC"/>
    <property type="match status" value="1"/>
</dbReference>
<proteinExistence type="predicted"/>
<dbReference type="Pfam" id="PF13374">
    <property type="entry name" value="TPR_10"/>
    <property type="match status" value="2"/>
</dbReference>
<dbReference type="PRINTS" id="PR00381">
    <property type="entry name" value="KINESINLIGHT"/>
</dbReference>
<feature type="domain" description="CHAT" evidence="2">
    <location>
        <begin position="1911"/>
        <end position="2173"/>
    </location>
</feature>
<protein>
    <submittedName>
        <fullName evidence="3">Amidase signature domain-containingprotein</fullName>
    </submittedName>
</protein>
<comment type="caution">
    <text evidence="3">The sequence shown here is derived from an EMBL/GenBank/DDBJ whole genome shotgun (WGS) entry which is preliminary data.</text>
</comment>
<dbReference type="InterPro" id="IPR012337">
    <property type="entry name" value="RNaseH-like_sf"/>
</dbReference>
<dbReference type="InterPro" id="IPR019734">
    <property type="entry name" value="TPR_rpt"/>
</dbReference>
<sequence>MAKKGIQSSVRLFTFNYDSFWVRDANSTRLADTARSLGQQLIGDKLRGHDLVLVGHSYGGLVIKQALVDLPKLQDRLKGVLFLGTPHHGSRFTRFGLLAARLLTPLDADVEIMRPLVAGNVDLKDLDDRFREHFGNTTRLYYHERRKMRRYILGFIPWIREFSSRQGGGGGTQRNLVDMLRADLTNPRDQSLLSNLHTLFDPKMNQLLMLDWLTYHNLPFNLVNSERFKRLLLYNNPSLREGQIPSDNTLVSLLTSEYNRALGPVHALLERARSMIHFTFDGWTSRQKVSFLGINAHFIDRDWKQWRLLLALPALRKRHTGAALADEVADTICAFDVQERIGYCTLDNATNNDTAMEALAAEFDFDWVERRIRCAPHFLNLAVRAMMYGTKRDNFDELLAHWGDKDFISDEEDQKQLSEAINELAADEDFSEQSADDNDEYCEVETVAEESQGQFPIPKVINAEELDKYRKFGPFGKLHNIGVAFRMSSQLVEDFHEAQRQATPAEPVLSWVQNGCTRWQSDEAMASRALLKRSALNRMISIIEERWIHQGGKEQDKPTILTERLSIEEWKVVSALQKILQPFKVASKQLQGEGIPGKRSTSGGFDEYFQVVEMLLDHLELAVQGVIIEEDDDKVMREVRLFDGMDAKTRRLLKIYIKLGWKKLNDYYGKLTSTAYVAAVVFHPCKKWRTLEQLWNQLPSRQTSEWKRAYERSLTKAWEERYKNMGLEDAGHGCLAGGSQGSLDYIERRLAFSRSMAGSAPQGRPNQRPKQPAVLPAQDELDQYLSEPPVDNMAYKADPIAWWRDVGVSHWLVPFERNRDFVGRESLLQQLVGKIHSNRDENYCQRTAVFGLGGVGKTQIALEVAFRIHDADRECSVFWVPAVDAISFERAYREIGRKLQIDEIEDDAADVKSLVKAALSGNRVGRWLLVVDNADDLHVLSKPSRSSIGGSSLAQCLPFGCKGSILFTTRNRKAAVSLAGKDLVSVEPMEVDEAHQLLKSNLNVTLAAGSATKLLELLGNLPLAIKQAAAYMNENQISTTEYLTTYESDEDETIYLLSREFEDLGRYDKIKNPIAATWIISFRQILCSDPTAADYLRFMSFLAERDIPRSLLPDRGKAKGAEAIGTLKAYSFINQQTANSFDVHRLVQLSARYWLRRSGELGKLAKETLRRLAQVFPLPEHENRDAWMSYLPHARRVLDFRKDADDEKAEGDLLFKFGESVFLLGKYREAEQMHRQALDLRETLLGKEHPSTLASMHHLARMLDSLGEYEEAERLHRQALDLRHKVLGKEHPDTLTSMDNLAVVFDSLGEYKEAERLHRQALDLRGKVLSKEHPDTLASLNNLAVALDSLGEYEEAERLHRQALDLREKVLGKEHPDTLASMDNLAVVLDSLGEYEEAERLHRQALDLRHKVLGKEHPDTLTSLNNLAVVLDSLGEYKEAERLHRQELDLRDKVLGKEHPSKEPRTDQHLTASPIWTPREYFLMVFETRMRLQLVPEWSDLVDRLENGIANYTLNTSSKEKESDKKAHSTRWTSRTIDVLTEVTSVLASTIECWDQFQNGTVGYFDEVEDEEHTREYILSISNAFFELRRCRKRLNDLQQSRYERTGELANLEEAITVARQAVDSTPADHPDRAACLNNLGNNLESRYGRMGESGDPEDASSCFHAAWSCQAGIPFRRVQAAARCLPLLAIQSTINPAIQLGQAVLNLLPAVNTKLLGHSDQQFVVSTSLVLLQMSMLVCLQPIGSPAPWRASKKVVASSLATLSMGDLSSLRHDYYDITCRYERLRDEVNETSGDREQGSRRMQTATGRRGALAEFDECINAIRGCAGHERILLGQTVTEMQECALGGTIVVVNITDFRSDAIIFSKTAIRTLGLSQLLASDAKTWLRKRWTGREVRRTERARKNKEYLEYLVWLWDVCVKLVLDALDTDHTQDALPRVWWIGTGLGSSMPFHAAGVHSPGSTANALSRVASSYTPFIKTLRYANRRACITNNTQVSLLIATMPTTPADTPHPDGGKPCGLPGVTEEEKRVIELLAGNIPVQSLNSPRVAQVIDKMRHCSIAHCPCHGSADHGNPANSGLILQRHDVQGLKQDRLTVRRVLELSLAGARIAYLSACSTAENKAARLSDEVLQVVSGFQVAGFPHVVGCLWPSIDRICVEVPGGFYQSLLRRRSWDGR</sequence>
<dbReference type="PANTHER" id="PTHR46082:SF6">
    <property type="entry name" value="AAA+ ATPASE DOMAIN-CONTAINING PROTEIN-RELATED"/>
    <property type="match status" value="1"/>
</dbReference>
<evidence type="ECO:0000259" key="2">
    <source>
        <dbReference type="Pfam" id="PF12770"/>
    </source>
</evidence>
<dbReference type="Gene3D" id="1.25.40.10">
    <property type="entry name" value="Tetratricopeptide repeat domain"/>
    <property type="match status" value="3"/>
</dbReference>
<dbReference type="SUPFAM" id="SSF48452">
    <property type="entry name" value="TPR-like"/>
    <property type="match status" value="2"/>
</dbReference>
<dbReference type="SMART" id="SM00028">
    <property type="entry name" value="TPR"/>
    <property type="match status" value="6"/>
</dbReference>
<organism evidence="3 4">
    <name type="scientific">Purpureocillium lavendulum</name>
    <dbReference type="NCBI Taxonomy" id="1247861"/>
    <lineage>
        <taxon>Eukaryota</taxon>
        <taxon>Fungi</taxon>
        <taxon>Dikarya</taxon>
        <taxon>Ascomycota</taxon>
        <taxon>Pezizomycotina</taxon>
        <taxon>Sordariomycetes</taxon>
        <taxon>Hypocreomycetidae</taxon>
        <taxon>Hypocreales</taxon>
        <taxon>Ophiocordycipitaceae</taxon>
        <taxon>Purpureocillium</taxon>
    </lineage>
</organism>
<keyword evidence="4" id="KW-1185">Reference proteome</keyword>
<dbReference type="InterPro" id="IPR024983">
    <property type="entry name" value="CHAT_dom"/>
</dbReference>
<dbReference type="NCBIfam" id="NF040586">
    <property type="entry name" value="FxSxx_TPR"/>
    <property type="match status" value="1"/>
</dbReference>
<accession>A0AB34FMR0</accession>
<feature type="domain" description="NB-ARC" evidence="1">
    <location>
        <begin position="830"/>
        <end position="1000"/>
    </location>
</feature>
<evidence type="ECO:0000313" key="4">
    <source>
        <dbReference type="Proteomes" id="UP001163105"/>
    </source>
</evidence>
<dbReference type="Proteomes" id="UP001163105">
    <property type="component" value="Unassembled WGS sequence"/>
</dbReference>
<dbReference type="InterPro" id="IPR027417">
    <property type="entry name" value="P-loop_NTPase"/>
</dbReference>
<dbReference type="InterPro" id="IPR002182">
    <property type="entry name" value="NB-ARC"/>
</dbReference>
<dbReference type="Pfam" id="PF13424">
    <property type="entry name" value="TPR_12"/>
    <property type="match status" value="2"/>
</dbReference>
<evidence type="ECO:0000313" key="3">
    <source>
        <dbReference type="EMBL" id="KAJ6440240.1"/>
    </source>
</evidence>
<dbReference type="InterPro" id="IPR053137">
    <property type="entry name" value="NLR-like"/>
</dbReference>